<reference evidence="2" key="1">
    <citation type="journal article" date="2019" name="Int. J. Syst. Evol. Microbiol.">
        <title>The Global Catalogue of Microorganisms (GCM) 10K type strain sequencing project: providing services to taxonomists for standard genome sequencing and annotation.</title>
        <authorList>
            <consortium name="The Broad Institute Genomics Platform"/>
            <consortium name="The Broad Institute Genome Sequencing Center for Infectious Disease"/>
            <person name="Wu L."/>
            <person name="Ma J."/>
        </authorList>
    </citation>
    <scope>NUCLEOTIDE SEQUENCE [LARGE SCALE GENOMIC DNA]</scope>
    <source>
        <strain evidence="2">KCTC 23098</strain>
    </source>
</reference>
<protein>
    <recommendedName>
        <fullName evidence="3">Virion structural protein</fullName>
    </recommendedName>
</protein>
<dbReference type="RefSeq" id="WP_377609841.1">
    <property type="nucleotide sequence ID" value="NZ_JBHUPA010000002.1"/>
</dbReference>
<keyword evidence="2" id="KW-1185">Reference proteome</keyword>
<dbReference type="EMBL" id="JBHUPA010000002">
    <property type="protein sequence ID" value="MFD2961612.1"/>
    <property type="molecule type" value="Genomic_DNA"/>
</dbReference>
<sequence length="513" mass="57665">MQSVLLETPERQVSLNNFSRFNAGFNPIVFKYQRNPEPIIFPVATKGQAEDMNGDPIPNTTRIGAYMSVSAYRLGLANGIRHLSDQLNWSGIPKPGGYFTPTDPQFNIGIFLIPVAPESGDSFGTIEIFGYPDDYTIVTEVTSGGKVITFRHSPGANNVIRADISSFLRSLVSPEETSSFDRLAYNDPNLCTSYTVRFAEAWGTYQSDWEVIPGTFYVTYSAMQLLEKGGGNMMEYVTFLNEPNPDKLAKWLTDFYEPIYWLGLPYDISFILNDELGSKQIYVEYTALDINKAEVNLGIVGSYILIDNGSYLITGDGKFILDLKGNIQHLTAAVGVNRILLPSGLANNVKYLTVQVYYLESGVKHYITQKKTIRIGRPCPGEQMVYLKWINHLGAWDYFRFGYNIQHSLSISNDVTITRAVLDWENTDTFDYVTQKTASRSVDVGADFILPENIKALEWLLSGIKPQMLVDTDPYKWQTVTIQPGTFPLYNSQNKTASISLSIDLPKNNIQHY</sequence>
<organism evidence="1 2">
    <name type="scientific">Olivibacter jilunii</name>
    <dbReference type="NCBI Taxonomy" id="985016"/>
    <lineage>
        <taxon>Bacteria</taxon>
        <taxon>Pseudomonadati</taxon>
        <taxon>Bacteroidota</taxon>
        <taxon>Sphingobacteriia</taxon>
        <taxon>Sphingobacteriales</taxon>
        <taxon>Sphingobacteriaceae</taxon>
        <taxon>Olivibacter</taxon>
    </lineage>
</organism>
<evidence type="ECO:0008006" key="3">
    <source>
        <dbReference type="Google" id="ProtNLM"/>
    </source>
</evidence>
<gene>
    <name evidence="1" type="ORF">ACFS6J_07445</name>
</gene>
<evidence type="ECO:0000313" key="1">
    <source>
        <dbReference type="EMBL" id="MFD2961612.1"/>
    </source>
</evidence>
<proteinExistence type="predicted"/>
<comment type="caution">
    <text evidence="1">The sequence shown here is derived from an EMBL/GenBank/DDBJ whole genome shotgun (WGS) entry which is preliminary data.</text>
</comment>
<dbReference type="Proteomes" id="UP001597560">
    <property type="component" value="Unassembled WGS sequence"/>
</dbReference>
<name>A0ABW6AX35_9SPHI</name>
<evidence type="ECO:0000313" key="2">
    <source>
        <dbReference type="Proteomes" id="UP001597560"/>
    </source>
</evidence>
<accession>A0ABW6AX35</accession>